<comment type="caution">
    <text evidence="1">The sequence shown here is derived from an EMBL/GenBank/DDBJ whole genome shotgun (WGS) entry which is preliminary data.</text>
</comment>
<evidence type="ECO:0000313" key="2">
    <source>
        <dbReference type="Proteomes" id="UP000534783"/>
    </source>
</evidence>
<organism evidence="1 2">
    <name type="scientific">Candidatus Manganitrophus noduliformans</name>
    <dbReference type="NCBI Taxonomy" id="2606439"/>
    <lineage>
        <taxon>Bacteria</taxon>
        <taxon>Pseudomonadati</taxon>
        <taxon>Nitrospirota</taxon>
        <taxon>Nitrospiria</taxon>
        <taxon>Candidatus Troglogloeales</taxon>
        <taxon>Candidatus Manganitrophaceae</taxon>
        <taxon>Candidatus Manganitrophus</taxon>
    </lineage>
</organism>
<keyword evidence="2" id="KW-1185">Reference proteome</keyword>
<dbReference type="EMBL" id="VTOW01000001">
    <property type="protein sequence ID" value="NKE70134.1"/>
    <property type="molecule type" value="Genomic_DNA"/>
</dbReference>
<sequence length="92" mass="10709">MAIIFPPSGYLPVRKIKKQRRSAYQQLLYQTRYTPEVDGSQRRIIDEIFGRRIQKPSAFHMLPRHGPTTVIHKSGGYPKTAIKMRSVEREQA</sequence>
<accession>A0A7X6IA93</accession>
<reference evidence="1 2" key="1">
    <citation type="journal article" date="2020" name="Nature">
        <title>Bacterial chemolithoautotrophy via manganese oxidation.</title>
        <authorList>
            <person name="Yu H."/>
            <person name="Leadbetter J.R."/>
        </authorList>
    </citation>
    <scope>NUCLEOTIDE SEQUENCE [LARGE SCALE GENOMIC DNA]</scope>
    <source>
        <strain evidence="1 2">Mn-1</strain>
    </source>
</reference>
<dbReference type="Proteomes" id="UP000534783">
    <property type="component" value="Unassembled WGS sequence"/>
</dbReference>
<protein>
    <submittedName>
        <fullName evidence="1">Uncharacterized protein</fullName>
    </submittedName>
</protein>
<proteinExistence type="predicted"/>
<evidence type="ECO:0000313" key="1">
    <source>
        <dbReference type="EMBL" id="NKE70134.1"/>
    </source>
</evidence>
<gene>
    <name evidence="1" type="ORF">MNODULE_05180</name>
</gene>
<name>A0A7X6IA93_9BACT</name>
<dbReference type="RefSeq" id="WP_168058397.1">
    <property type="nucleotide sequence ID" value="NZ_VTOW01000001.1"/>
</dbReference>
<dbReference type="AlphaFoldDB" id="A0A7X6IA93"/>